<sequence length="533" mass="56352">MSENTYDVLISGAGPNGLMLACELALSGVTALVLEKLPAPSTEPKANGLVGQVVRLLDMRGLYRRAAGADAPAIPPPLPGYSFSGLPLDLAEFADNPLYALPIPQPRLVALLAARARELDVAVRWGHALRDLETHRDHVVATVDSPSGAYRIPARYLVAADGGKSAVRKLVGIDFPGCTVVDRVTRFGHATVPDGLRTPDGGIDIPGAGRFHFGHNRVDKGMFIFAELTPGRPMIGVSEYGTDHLPAEDEPVTFAELRASIERVLGAEVPIEPPTGAGPHALRRTVGQNTRLAERYREGRVLLLGDSAHVHSAMGGPGLNLGLQDAINLGWKLASEVNGWAPAGLLDTYESERYPAAERVMMHSLAQSALIAPGPEVTGLRDLFAELVRIPAVADHLAHLLAGADIRYDVGDDHRLSGQLVPDYTVTTDGTRVRVADLLRTARPLLIDSTGVAAAAAANWCARVEIISGAITLTERGRPVGTAAESGTASPPTAILLRPDGYVAWAGDDASADGLHSALTRWFGSSPVPVHAR</sequence>
<evidence type="ECO:0000259" key="4">
    <source>
        <dbReference type="Pfam" id="PF01494"/>
    </source>
</evidence>
<dbReference type="InterPro" id="IPR036188">
    <property type="entry name" value="FAD/NAD-bd_sf"/>
</dbReference>
<evidence type="ECO:0000313" key="5">
    <source>
        <dbReference type="EMBL" id="OXR42933.1"/>
    </source>
</evidence>
<dbReference type="Gene3D" id="3.30.70.2450">
    <property type="match status" value="1"/>
</dbReference>
<evidence type="ECO:0000313" key="6">
    <source>
        <dbReference type="Proteomes" id="UP000215506"/>
    </source>
</evidence>
<dbReference type="GO" id="GO:0071949">
    <property type="term" value="F:FAD binding"/>
    <property type="evidence" value="ECO:0007669"/>
    <property type="project" value="InterPro"/>
</dbReference>
<dbReference type="GO" id="GO:0047670">
    <property type="term" value="F:anhydrotetracycline monooxygenase activity"/>
    <property type="evidence" value="ECO:0007669"/>
    <property type="project" value="UniProtKB-EC"/>
</dbReference>
<keyword evidence="5" id="KW-0503">Monooxygenase</keyword>
<dbReference type="Gene3D" id="3.40.30.120">
    <property type="match status" value="1"/>
</dbReference>
<dbReference type="InterPro" id="IPR002938">
    <property type="entry name" value="FAD-bd"/>
</dbReference>
<gene>
    <name evidence="5" type="primary">otcC_3</name>
    <name evidence="5" type="ORF">B7C42_04819</name>
</gene>
<protein>
    <submittedName>
        <fullName evidence="5">Anhydrotetracycline monooxygenase</fullName>
        <ecNumber evidence="5">1.14.13.38</ecNumber>
    </submittedName>
</protein>
<dbReference type="SUPFAM" id="SSF51905">
    <property type="entry name" value="FAD/NAD(P)-binding domain"/>
    <property type="match status" value="1"/>
</dbReference>
<dbReference type="Pfam" id="PF01494">
    <property type="entry name" value="FAD_binding_3"/>
    <property type="match status" value="1"/>
</dbReference>
<evidence type="ECO:0000256" key="1">
    <source>
        <dbReference type="ARBA" id="ARBA00001974"/>
    </source>
</evidence>
<reference evidence="5 6" key="1">
    <citation type="submission" date="2017-07" db="EMBL/GenBank/DDBJ databases">
        <title>First draft Genome Sequence of Nocardia cerradoensis isolated from human infection.</title>
        <authorList>
            <person name="Carrasco G."/>
        </authorList>
    </citation>
    <scope>NUCLEOTIDE SEQUENCE [LARGE SCALE GENOMIC DNA]</scope>
    <source>
        <strain evidence="5 6">CNM20130759</strain>
    </source>
</reference>
<feature type="domain" description="FAD-binding" evidence="4">
    <location>
        <begin position="6"/>
        <end position="363"/>
    </location>
</feature>
<keyword evidence="3" id="KW-0274">FAD</keyword>
<organism evidence="5 6">
    <name type="scientific">Nocardia cerradoensis</name>
    <dbReference type="NCBI Taxonomy" id="85688"/>
    <lineage>
        <taxon>Bacteria</taxon>
        <taxon>Bacillati</taxon>
        <taxon>Actinomycetota</taxon>
        <taxon>Actinomycetes</taxon>
        <taxon>Mycobacteriales</taxon>
        <taxon>Nocardiaceae</taxon>
        <taxon>Nocardia</taxon>
    </lineage>
</organism>
<dbReference type="InterPro" id="IPR050641">
    <property type="entry name" value="RIFMO-like"/>
</dbReference>
<dbReference type="EMBL" id="NGAF01000011">
    <property type="protein sequence ID" value="OXR42933.1"/>
    <property type="molecule type" value="Genomic_DNA"/>
</dbReference>
<accession>A0A231H261</accession>
<dbReference type="EC" id="1.14.13.38" evidence="5"/>
<proteinExistence type="predicted"/>
<dbReference type="RefSeq" id="WP_039778369.1">
    <property type="nucleotide sequence ID" value="NZ_JAAXOR010000001.1"/>
</dbReference>
<dbReference type="PANTHER" id="PTHR43004">
    <property type="entry name" value="TRK SYSTEM POTASSIUM UPTAKE PROTEIN"/>
    <property type="match status" value="1"/>
</dbReference>
<dbReference type="Pfam" id="PF21274">
    <property type="entry name" value="Rng_hyd_C"/>
    <property type="match status" value="1"/>
</dbReference>
<comment type="caution">
    <text evidence="5">The sequence shown here is derived from an EMBL/GenBank/DDBJ whole genome shotgun (WGS) entry which is preliminary data.</text>
</comment>
<name>A0A231H261_9NOCA</name>
<keyword evidence="5" id="KW-0560">Oxidoreductase</keyword>
<evidence type="ECO:0000256" key="3">
    <source>
        <dbReference type="ARBA" id="ARBA00022827"/>
    </source>
</evidence>
<dbReference type="AlphaFoldDB" id="A0A231H261"/>
<keyword evidence="6" id="KW-1185">Reference proteome</keyword>
<dbReference type="PANTHER" id="PTHR43004:SF19">
    <property type="entry name" value="BINDING MONOOXYGENASE, PUTATIVE (JCVI)-RELATED"/>
    <property type="match status" value="1"/>
</dbReference>
<keyword evidence="2" id="KW-0285">Flavoprotein</keyword>
<evidence type="ECO:0000256" key="2">
    <source>
        <dbReference type="ARBA" id="ARBA00022630"/>
    </source>
</evidence>
<comment type="cofactor">
    <cofactor evidence="1">
        <name>FAD</name>
        <dbReference type="ChEBI" id="CHEBI:57692"/>
    </cofactor>
</comment>
<dbReference type="Gene3D" id="3.50.50.60">
    <property type="entry name" value="FAD/NAD(P)-binding domain"/>
    <property type="match status" value="2"/>
</dbReference>
<dbReference type="Proteomes" id="UP000215506">
    <property type="component" value="Unassembled WGS sequence"/>
</dbReference>
<dbReference type="PRINTS" id="PR00420">
    <property type="entry name" value="RNGMNOXGNASE"/>
</dbReference>